<gene>
    <name evidence="3" type="ORF">IMSHALPRED_007543</name>
</gene>
<evidence type="ECO:0000313" key="4">
    <source>
        <dbReference type="Proteomes" id="UP000664534"/>
    </source>
</evidence>
<feature type="compositionally biased region" description="Basic and acidic residues" evidence="2">
    <location>
        <begin position="1"/>
        <end position="23"/>
    </location>
</feature>
<dbReference type="OrthoDB" id="9977870at2759"/>
<feature type="compositionally biased region" description="Polar residues" evidence="2">
    <location>
        <begin position="92"/>
        <end position="104"/>
    </location>
</feature>
<reference evidence="3" key="1">
    <citation type="submission" date="2021-03" db="EMBL/GenBank/DDBJ databases">
        <authorList>
            <person name="Tagirdzhanova G."/>
        </authorList>
    </citation>
    <scope>NUCLEOTIDE SEQUENCE</scope>
</reference>
<feature type="region of interest" description="Disordered" evidence="2">
    <location>
        <begin position="1"/>
        <end position="25"/>
    </location>
</feature>
<feature type="region of interest" description="Disordered" evidence="2">
    <location>
        <begin position="464"/>
        <end position="496"/>
    </location>
</feature>
<evidence type="ECO:0000313" key="3">
    <source>
        <dbReference type="EMBL" id="CAF9908942.1"/>
    </source>
</evidence>
<accession>A0A8H3ERJ7</accession>
<organism evidence="3 4">
    <name type="scientific">Imshaugia aleurites</name>
    <dbReference type="NCBI Taxonomy" id="172621"/>
    <lineage>
        <taxon>Eukaryota</taxon>
        <taxon>Fungi</taxon>
        <taxon>Dikarya</taxon>
        <taxon>Ascomycota</taxon>
        <taxon>Pezizomycotina</taxon>
        <taxon>Lecanoromycetes</taxon>
        <taxon>OSLEUM clade</taxon>
        <taxon>Lecanoromycetidae</taxon>
        <taxon>Lecanorales</taxon>
        <taxon>Lecanorineae</taxon>
        <taxon>Parmeliaceae</taxon>
        <taxon>Imshaugia</taxon>
    </lineage>
</organism>
<dbReference type="Proteomes" id="UP000664534">
    <property type="component" value="Unassembled WGS sequence"/>
</dbReference>
<feature type="coiled-coil region" evidence="1">
    <location>
        <begin position="396"/>
        <end position="430"/>
    </location>
</feature>
<feature type="region of interest" description="Disordered" evidence="2">
    <location>
        <begin position="214"/>
        <end position="257"/>
    </location>
</feature>
<evidence type="ECO:0000256" key="1">
    <source>
        <dbReference type="SAM" id="Coils"/>
    </source>
</evidence>
<feature type="compositionally biased region" description="Pro residues" evidence="2">
    <location>
        <begin position="218"/>
        <end position="235"/>
    </location>
</feature>
<feature type="compositionally biased region" description="Basic and acidic residues" evidence="2">
    <location>
        <begin position="481"/>
        <end position="496"/>
    </location>
</feature>
<proteinExistence type="predicted"/>
<dbReference type="AlphaFoldDB" id="A0A8H3ERJ7"/>
<protein>
    <submittedName>
        <fullName evidence="3">Uncharacterized protein</fullName>
    </submittedName>
</protein>
<comment type="caution">
    <text evidence="3">The sequence shown here is derived from an EMBL/GenBank/DDBJ whole genome shotgun (WGS) entry which is preliminary data.</text>
</comment>
<sequence length="509" mass="58384">MAADKQRSISDMQHADTSSHKQDDDETYRMMVLRFDQTEDEVDQHFLQTALDLGINIPQEPIITLDLITSNVATLDINPSIQEPHHIPPSRASESTHTASDSSIEQMRFRQTPSLTATSTTSASISSASSNKSNYVKVRKGFRRISRLHRRKTMAVPVPAIPLRTSSMLHISRPGLEPRAITADQIPTISDSQPHAITTDQIRTLSIPRKQVMSIPYNAPPPPPPPPAPLSPPLRSPEEETIETLSARRRSISNPTLKKLRTTQLQEQLRFISFEASQHRLMRTKQLQNKRDSLARYQDQERDTHARHNEALSSLENRHLTAEVDLQRTLQLERQACDTRLKHMQAYCNPRSTVAGMPSRVVTKSDYRQLEQQYHIRNGMDNLHASRINVLREKQGKQQERIMAKQEAELETLESNFERQNEELDAKFQDDDLQLRQEFAERKKRLIRRWELAEAIERRKLEQATGETFEPLPPITWSSDGDGRAKEKERAREGQGKEINLAFDAMNMI</sequence>
<keyword evidence="1" id="KW-0175">Coiled coil</keyword>
<feature type="region of interest" description="Disordered" evidence="2">
    <location>
        <begin position="80"/>
        <end position="104"/>
    </location>
</feature>
<keyword evidence="4" id="KW-1185">Reference proteome</keyword>
<evidence type="ECO:0000256" key="2">
    <source>
        <dbReference type="SAM" id="MobiDB-lite"/>
    </source>
</evidence>
<dbReference type="EMBL" id="CAJPDT010000005">
    <property type="protein sequence ID" value="CAF9908942.1"/>
    <property type="molecule type" value="Genomic_DNA"/>
</dbReference>
<name>A0A8H3ERJ7_9LECA</name>